<reference evidence="2 3" key="1">
    <citation type="submission" date="2020-08" db="EMBL/GenBank/DDBJ databases">
        <title>Sequencing the genomes of 1000 actinobacteria strains.</title>
        <authorList>
            <person name="Klenk H.-P."/>
        </authorList>
    </citation>
    <scope>NUCLEOTIDE SEQUENCE [LARGE SCALE GENOMIC DNA]</scope>
    <source>
        <strain evidence="2 3">DSM 41654</strain>
    </source>
</reference>
<dbReference type="AlphaFoldDB" id="A0A7W7R8W9"/>
<dbReference type="RefSeq" id="WP_184941429.1">
    <property type="nucleotide sequence ID" value="NZ_JACHJV010000001.1"/>
</dbReference>
<sequence>MSATGTTRARSRAVGEGALALGSLPVAAAVLTATVALHLLLVVFGNVTDFGTNQQFVHHVLAMDTTFHDRNLMWRSITSPALQDTAYVLIIAWEALAALLLTVATLWWVPALRNRDFTRARRASSVGLLMVLVLFGGGFIAIGGEWFAMWQSKAWNGLDAAIRNVTLAGLALLVLHLPSAHWSAD</sequence>
<feature type="transmembrane region" description="Helical" evidence="1">
    <location>
        <begin position="18"/>
        <end position="44"/>
    </location>
</feature>
<feature type="transmembrane region" description="Helical" evidence="1">
    <location>
        <begin position="160"/>
        <end position="177"/>
    </location>
</feature>
<dbReference type="Proteomes" id="UP000540506">
    <property type="component" value="Unassembled WGS sequence"/>
</dbReference>
<dbReference type="InterPro" id="IPR018681">
    <property type="entry name" value="DUF2165_transmembrane"/>
</dbReference>
<keyword evidence="1" id="KW-0812">Transmembrane</keyword>
<keyword evidence="1" id="KW-0472">Membrane</keyword>
<keyword evidence="1" id="KW-1133">Transmembrane helix</keyword>
<organism evidence="2 3">
    <name type="scientific">Kitasatospora kifunensis</name>
    <name type="common">Streptomyces kifunensis</name>
    <dbReference type="NCBI Taxonomy" id="58351"/>
    <lineage>
        <taxon>Bacteria</taxon>
        <taxon>Bacillati</taxon>
        <taxon>Actinomycetota</taxon>
        <taxon>Actinomycetes</taxon>
        <taxon>Kitasatosporales</taxon>
        <taxon>Streptomycetaceae</taxon>
        <taxon>Kitasatospora</taxon>
    </lineage>
</organism>
<protein>
    <submittedName>
        <fullName evidence="2">Putative small integral membrane protein</fullName>
    </submittedName>
</protein>
<feature type="transmembrane region" description="Helical" evidence="1">
    <location>
        <begin position="86"/>
        <end position="108"/>
    </location>
</feature>
<name>A0A7W7R8W9_KITKI</name>
<proteinExistence type="predicted"/>
<evidence type="ECO:0000313" key="2">
    <source>
        <dbReference type="EMBL" id="MBB4927293.1"/>
    </source>
</evidence>
<comment type="caution">
    <text evidence="2">The sequence shown here is derived from an EMBL/GenBank/DDBJ whole genome shotgun (WGS) entry which is preliminary data.</text>
</comment>
<evidence type="ECO:0000256" key="1">
    <source>
        <dbReference type="SAM" id="Phobius"/>
    </source>
</evidence>
<keyword evidence="3" id="KW-1185">Reference proteome</keyword>
<evidence type="ECO:0000313" key="3">
    <source>
        <dbReference type="Proteomes" id="UP000540506"/>
    </source>
</evidence>
<accession>A0A7W7R8W9</accession>
<feature type="transmembrane region" description="Helical" evidence="1">
    <location>
        <begin position="128"/>
        <end position="148"/>
    </location>
</feature>
<dbReference type="Pfam" id="PF09933">
    <property type="entry name" value="DUF2165"/>
    <property type="match status" value="1"/>
</dbReference>
<gene>
    <name evidence="2" type="ORF">FHR34_006286</name>
</gene>
<dbReference type="EMBL" id="JACHJV010000001">
    <property type="protein sequence ID" value="MBB4927293.1"/>
    <property type="molecule type" value="Genomic_DNA"/>
</dbReference>